<feature type="domain" description="Galectin" evidence="4">
    <location>
        <begin position="1"/>
        <end position="145"/>
    </location>
</feature>
<dbReference type="InterPro" id="IPR001079">
    <property type="entry name" value="Galectin_CRD"/>
</dbReference>
<evidence type="ECO:0000256" key="1">
    <source>
        <dbReference type="ARBA" id="ARBA00022734"/>
    </source>
</evidence>
<reference evidence="6" key="2">
    <citation type="submission" date="2018-10" db="EMBL/GenBank/DDBJ databases">
        <title>De novo assembly of a Great Dane genome.</title>
        <authorList>
            <person name="Kidd J.M."/>
            <person name="Pendleton A.L."/>
            <person name="Shen F."/>
            <person name="Emery S."/>
        </authorList>
    </citation>
    <scope>NUCLEOTIDE SEQUENCE [LARGE SCALE GENOMIC DNA]</scope>
    <source>
        <strain evidence="6">Great Dane</strain>
    </source>
</reference>
<dbReference type="PROSITE" id="PS51304">
    <property type="entry name" value="GALECTIN"/>
    <property type="match status" value="1"/>
</dbReference>
<name>A0A8C0Z343_CANLF</name>
<organism evidence="6 8">
    <name type="scientific">Canis lupus familiaris</name>
    <name type="common">Dog</name>
    <name type="synonym">Canis familiaris</name>
    <dbReference type="NCBI Taxonomy" id="9615"/>
    <lineage>
        <taxon>Eukaryota</taxon>
        <taxon>Metazoa</taxon>
        <taxon>Chordata</taxon>
        <taxon>Craniata</taxon>
        <taxon>Vertebrata</taxon>
        <taxon>Euteleostomi</taxon>
        <taxon>Mammalia</taxon>
        <taxon>Eutheria</taxon>
        <taxon>Laurasiatheria</taxon>
        <taxon>Carnivora</taxon>
        <taxon>Caniformia</taxon>
        <taxon>Canidae</taxon>
        <taxon>Canis</taxon>
    </lineage>
</organism>
<dbReference type="PANTHER" id="PTHR11346">
    <property type="entry name" value="GALECTIN"/>
    <property type="match status" value="1"/>
</dbReference>
<evidence type="ECO:0000256" key="2">
    <source>
        <dbReference type="ARBA" id="ARBA00038800"/>
    </source>
</evidence>
<sequence length="145" mass="16009">TYTQGKALNIGKKKTLSQRVLRQLVLQPAGTSSSPQSWLVFVLNLGKDGDNLCLHFNPRFEAHSDVNTIVCNSKDGGARGEEHRESAFPFQPGTVTEVCISFDQADLTIKLPDGYTFKFPNRLNLEAISYLAADGDMKIKCLAFD</sequence>
<dbReference type="SUPFAM" id="SSF49899">
    <property type="entry name" value="Concanavalin A-like lectins/glucanases"/>
    <property type="match status" value="1"/>
</dbReference>
<dbReference type="InterPro" id="IPR013320">
    <property type="entry name" value="ConA-like_dom_sf"/>
</dbReference>
<dbReference type="AlphaFoldDB" id="A0A8C0Z343"/>
<dbReference type="CDD" id="cd00070">
    <property type="entry name" value="GLECT"/>
    <property type="match status" value="1"/>
</dbReference>
<dbReference type="PANTHER" id="PTHR11346:SF97">
    <property type="entry name" value="GALECTIN-1"/>
    <property type="match status" value="1"/>
</dbReference>
<reference evidence="5 7" key="1">
    <citation type="journal article" date="2005" name="Nature">
        <title>Genome sequence, comparative analysis and haplotype structure of the domestic dog.</title>
        <authorList>
            <consortium name="Broad Sequencing Platform"/>
            <person name="Lindblad-Toh K."/>
            <person name="Wade C.M."/>
            <person name="Mikkelsen T.S."/>
            <person name="Karlsson E.K."/>
            <person name="Jaffe D.B."/>
            <person name="Kamal M."/>
            <person name="Clamp M."/>
            <person name="Chang J.L."/>
            <person name="Kulbokas E.J. III"/>
            <person name="Zody M.C."/>
            <person name="Mauceli E."/>
            <person name="Xie X."/>
            <person name="Breen M."/>
            <person name="Wayne R.K."/>
            <person name="Ostrander E.A."/>
            <person name="Ponting C.P."/>
            <person name="Galibert F."/>
            <person name="Smith D.R."/>
            <person name="DeJong P.J."/>
            <person name="Kirkness E."/>
            <person name="Alvarez P."/>
            <person name="Biagi T."/>
            <person name="Brockman W."/>
            <person name="Butler J."/>
            <person name="Chin C.W."/>
            <person name="Cook A."/>
            <person name="Cuff J."/>
            <person name="Daly M.J."/>
            <person name="DeCaprio D."/>
            <person name="Gnerre S."/>
            <person name="Grabherr M."/>
            <person name="Kellis M."/>
            <person name="Kleber M."/>
            <person name="Bardeleben C."/>
            <person name="Goodstadt L."/>
            <person name="Heger A."/>
            <person name="Hitte C."/>
            <person name="Kim L."/>
            <person name="Koepfli K.P."/>
            <person name="Parker H.G."/>
            <person name="Pollinger J.P."/>
            <person name="Searle S.M."/>
            <person name="Sutter N.B."/>
            <person name="Thomas R."/>
            <person name="Webber C."/>
            <person name="Baldwin J."/>
            <person name="Abebe A."/>
            <person name="Abouelleil A."/>
            <person name="Aftuck L."/>
            <person name="Ait-Zahra M."/>
            <person name="Aldredge T."/>
            <person name="Allen N."/>
            <person name="An P."/>
            <person name="Anderson S."/>
            <person name="Antoine C."/>
            <person name="Arachchi H."/>
            <person name="Aslam A."/>
            <person name="Ayotte L."/>
            <person name="Bachantsang P."/>
            <person name="Barry A."/>
            <person name="Bayul T."/>
            <person name="Benamara M."/>
            <person name="Berlin A."/>
            <person name="Bessette D."/>
            <person name="Blitshteyn B."/>
            <person name="Bloom T."/>
            <person name="Blye J."/>
            <person name="Boguslavskiy L."/>
            <person name="Bonnet C."/>
            <person name="Boukhgalter B."/>
            <person name="Brown A."/>
            <person name="Cahill P."/>
            <person name="Calixte N."/>
            <person name="Camarata J."/>
            <person name="Cheshatsang Y."/>
            <person name="Chu J."/>
            <person name="Citroen M."/>
            <person name="Collymore A."/>
            <person name="Cooke P."/>
            <person name="Dawoe T."/>
            <person name="Daza R."/>
            <person name="Decktor K."/>
            <person name="DeGray S."/>
            <person name="Dhargay N."/>
            <person name="Dooley K."/>
            <person name="Dooley K."/>
            <person name="Dorje P."/>
            <person name="Dorjee K."/>
            <person name="Dorris L."/>
            <person name="Duffey N."/>
            <person name="Dupes A."/>
            <person name="Egbiremolen O."/>
            <person name="Elong R."/>
            <person name="Falk J."/>
            <person name="Farina A."/>
            <person name="Faro S."/>
            <person name="Ferguson D."/>
            <person name="Ferreira P."/>
            <person name="Fisher S."/>
            <person name="FitzGerald M."/>
            <person name="Foley K."/>
            <person name="Foley C."/>
            <person name="Franke A."/>
            <person name="Friedrich D."/>
            <person name="Gage D."/>
            <person name="Garber M."/>
            <person name="Gearin G."/>
            <person name="Giannoukos G."/>
            <person name="Goode T."/>
            <person name="Goyette A."/>
            <person name="Graham J."/>
            <person name="Grandbois E."/>
            <person name="Gyaltsen K."/>
            <person name="Hafez N."/>
            <person name="Hagopian D."/>
            <person name="Hagos B."/>
            <person name="Hall J."/>
            <person name="Healy C."/>
            <person name="Hegarty R."/>
            <person name="Honan T."/>
            <person name="Horn A."/>
            <person name="Houde N."/>
            <person name="Hughes L."/>
            <person name="Hunnicutt L."/>
            <person name="Husby M."/>
            <person name="Jester B."/>
            <person name="Jones C."/>
            <person name="Kamat A."/>
            <person name="Kanga B."/>
            <person name="Kells C."/>
            <person name="Khazanovich D."/>
            <person name="Kieu A.C."/>
            <person name="Kisner P."/>
            <person name="Kumar M."/>
            <person name="Lance K."/>
            <person name="Landers T."/>
            <person name="Lara M."/>
            <person name="Lee W."/>
            <person name="Leger J.P."/>
            <person name="Lennon N."/>
            <person name="Leuper L."/>
            <person name="LeVine S."/>
            <person name="Liu J."/>
            <person name="Liu X."/>
            <person name="Lokyitsang Y."/>
            <person name="Lokyitsang T."/>
            <person name="Lui A."/>
            <person name="Macdonald J."/>
            <person name="Major J."/>
            <person name="Marabella R."/>
            <person name="Maru K."/>
            <person name="Matthews C."/>
            <person name="McDonough S."/>
            <person name="Mehta T."/>
            <person name="Meldrim J."/>
            <person name="Melnikov A."/>
            <person name="Meneus L."/>
            <person name="Mihalev A."/>
            <person name="Mihova T."/>
            <person name="Miller K."/>
            <person name="Mittelman R."/>
            <person name="Mlenga V."/>
            <person name="Mulrain L."/>
            <person name="Munson G."/>
            <person name="Navidi A."/>
            <person name="Naylor J."/>
            <person name="Nguyen T."/>
            <person name="Nguyen N."/>
            <person name="Nguyen C."/>
            <person name="Nguyen T."/>
            <person name="Nicol R."/>
            <person name="Norbu N."/>
            <person name="Norbu C."/>
            <person name="Novod N."/>
            <person name="Nyima T."/>
            <person name="Olandt P."/>
            <person name="O'Neill B."/>
            <person name="O'Neill K."/>
            <person name="Osman S."/>
            <person name="Oyono L."/>
            <person name="Patti C."/>
            <person name="Perrin D."/>
            <person name="Phunkhang P."/>
            <person name="Pierre F."/>
            <person name="Priest M."/>
            <person name="Rachupka A."/>
            <person name="Raghuraman S."/>
            <person name="Rameau R."/>
            <person name="Ray V."/>
            <person name="Raymond C."/>
            <person name="Rege F."/>
            <person name="Rise C."/>
            <person name="Rogers J."/>
            <person name="Rogov P."/>
            <person name="Sahalie J."/>
            <person name="Settipalli S."/>
            <person name="Sharpe T."/>
            <person name="Shea T."/>
            <person name="Sheehan M."/>
            <person name="Sherpa N."/>
            <person name="Shi J."/>
            <person name="Shih D."/>
            <person name="Sloan J."/>
            <person name="Smith C."/>
            <person name="Sparrow T."/>
            <person name="Stalker J."/>
            <person name="Stange-Thomann N."/>
            <person name="Stavropoulos S."/>
            <person name="Stone C."/>
            <person name="Stone S."/>
            <person name="Sykes S."/>
            <person name="Tchuinga P."/>
            <person name="Tenzing P."/>
            <person name="Tesfaye S."/>
            <person name="Thoulutsang D."/>
            <person name="Thoulutsang Y."/>
            <person name="Topham K."/>
            <person name="Topping I."/>
            <person name="Tsamla T."/>
            <person name="Vassiliev H."/>
            <person name="Venkataraman V."/>
            <person name="Vo A."/>
            <person name="Wangchuk T."/>
            <person name="Wangdi T."/>
            <person name="Weiand M."/>
            <person name="Wilkinson J."/>
            <person name="Wilson A."/>
            <person name="Yadav S."/>
            <person name="Yang S."/>
            <person name="Yang X."/>
            <person name="Young G."/>
            <person name="Yu Q."/>
            <person name="Zainoun J."/>
            <person name="Zembek L."/>
            <person name="Zimmer A."/>
            <person name="Lander E.S."/>
        </authorList>
    </citation>
    <scope>NUCLEOTIDE SEQUENCE [LARGE SCALE GENOMIC DNA]</scope>
    <source>
        <strain evidence="5">Boxer</strain>
    </source>
</reference>
<dbReference type="Ensembl" id="ENSCAFT00000026249.2">
    <property type="protein sequence ID" value="ENSCAFP00000041926.2"/>
    <property type="gene ID" value="ENSCAFG00000016577.2"/>
</dbReference>
<comment type="subunit">
    <text evidence="2">Homodimer. Binds LGALS3BP. Interacts with CD2, CD3, CD4, CD6, CD7, CD43, ALCAM and CD45. Interacts with laminin (via poly-N-acetyllactosamine). Interacts with SUSD2. Interacts with cargo receptor TMED10; the interaction mediates the translocation from the cytoplasm into the ERGIC (endoplasmic reticulum-Golgi intermediate compartment) and thereby secretion.</text>
</comment>
<evidence type="ECO:0000313" key="6">
    <source>
        <dbReference type="Ensembl" id="ENSCAFP00040033386.1"/>
    </source>
</evidence>
<evidence type="ECO:0000256" key="3">
    <source>
        <dbReference type="RuleBase" id="RU102079"/>
    </source>
</evidence>
<dbReference type="SMART" id="SM00276">
    <property type="entry name" value="GLECT"/>
    <property type="match status" value="1"/>
</dbReference>
<dbReference type="FunFam" id="2.60.120.200:FF:000021">
    <property type="entry name" value="Galectin"/>
    <property type="match status" value="1"/>
</dbReference>
<proteinExistence type="predicted"/>
<dbReference type="InterPro" id="IPR044156">
    <property type="entry name" value="Galectin-like"/>
</dbReference>
<keyword evidence="1 3" id="KW-0430">Lectin</keyword>
<evidence type="ECO:0000313" key="7">
    <source>
        <dbReference type="Proteomes" id="UP000002254"/>
    </source>
</evidence>
<dbReference type="Proteomes" id="UP000002254">
    <property type="component" value="Chromosome X"/>
</dbReference>
<dbReference type="Pfam" id="PF00337">
    <property type="entry name" value="Gal-bind_lectin"/>
    <property type="match status" value="1"/>
</dbReference>
<evidence type="ECO:0000313" key="5">
    <source>
        <dbReference type="Ensembl" id="ENSCAFP00000041926.2"/>
    </source>
</evidence>
<dbReference type="GO" id="GO:0030246">
    <property type="term" value="F:carbohydrate binding"/>
    <property type="evidence" value="ECO:0007669"/>
    <property type="project" value="UniProtKB-UniRule"/>
</dbReference>
<evidence type="ECO:0000259" key="4">
    <source>
        <dbReference type="PROSITE" id="PS51304"/>
    </source>
</evidence>
<dbReference type="Proteomes" id="UP000694542">
    <property type="component" value="Chromosome X"/>
</dbReference>
<dbReference type="Gene3D" id="2.60.120.200">
    <property type="match status" value="1"/>
</dbReference>
<reference evidence="6" key="3">
    <citation type="submission" date="2025-05" db="UniProtKB">
        <authorList>
            <consortium name="Ensembl"/>
        </authorList>
    </citation>
    <scope>IDENTIFICATION</scope>
</reference>
<dbReference type="SMART" id="SM00908">
    <property type="entry name" value="Gal-bind_lectin"/>
    <property type="match status" value="1"/>
</dbReference>
<accession>A0A8C0Z343</accession>
<dbReference type="Ensembl" id="ENSCAFT00040038288.1">
    <property type="protein sequence ID" value="ENSCAFP00040033386.1"/>
    <property type="gene ID" value="ENSCAFG00040020692.1"/>
</dbReference>
<protein>
    <recommendedName>
        <fullName evidence="3">Galectin</fullName>
    </recommendedName>
</protein>
<dbReference type="OrthoDB" id="8443340at2759"/>
<evidence type="ECO:0000313" key="8">
    <source>
        <dbReference type="Proteomes" id="UP000694542"/>
    </source>
</evidence>